<dbReference type="EMBL" id="BMKQ01000001">
    <property type="protein sequence ID" value="GGF54867.1"/>
    <property type="molecule type" value="Genomic_DNA"/>
</dbReference>
<accession>A0A917BQ45</accession>
<dbReference type="AlphaFoldDB" id="A0A917BQ45"/>
<dbReference type="Proteomes" id="UP000649179">
    <property type="component" value="Unassembled WGS sequence"/>
</dbReference>
<dbReference type="PANTHER" id="PTHR35788:SF1">
    <property type="entry name" value="EXPORTED PROTEIN"/>
    <property type="match status" value="1"/>
</dbReference>
<evidence type="ECO:0000313" key="2">
    <source>
        <dbReference type="Proteomes" id="UP000649179"/>
    </source>
</evidence>
<sequence length="590" mass="61742">MNSDRWGDLRYRLRRMRRHGSAPLDGPLFWVLLGGAALLVGGYAALCVVAGPRLPGDARVDGVAVGGLQPAAAVERLRARLPERMAEPIRVTGGGVSQDVEPRAAGLTLDAAASVRAAGGGHSYTPRRLWRYYLGDHDVPAEVSVDRDKLREAVGTVGVAVDEPLTEGDVLLTGGRPTPVEPADGRRLRQGDTARALVDRVARAGQVRPVVDLPVTTLRPTISSAQVARALRTYGVPLTSAPVRLSVGEQSVTAPPRLYAAGVDLVPDDGKLRPEVDVDALFKALAPVIDSVPGAPQPARVVVRGGRPVVVSSRKGVTFDRTDLEKKFLVAALAPAGKRVAAVRGVSADPAFTTADARALKVRRRVGTYTSRFGYSGIVGGGQQNIARGADRIDGTLLKPGQRFSFNRAVGEPTAKRGFSAGRSLRGSVFVADPGAGLSQLASTLFNAMLPAGLTPTQRTIGASHSPRFPLGREATVRYGAQDLAFTNDSPYGVLLTASTTGGSPGAVTVSLWSTKRYDVSITASKPLARAAPRVLTRTAGDCAATVGAAGFTIRLQRVLTPVGGGAPRRDALTSVYPVTNSVVCAAPRE</sequence>
<dbReference type="Pfam" id="PF04294">
    <property type="entry name" value="VanW"/>
    <property type="match status" value="1"/>
</dbReference>
<protein>
    <submittedName>
        <fullName evidence="1">Vanomycin resistance protein VanB</fullName>
    </submittedName>
</protein>
<evidence type="ECO:0000313" key="1">
    <source>
        <dbReference type="EMBL" id="GGF54867.1"/>
    </source>
</evidence>
<comment type="caution">
    <text evidence="1">The sequence shown here is derived from an EMBL/GenBank/DDBJ whole genome shotgun (WGS) entry which is preliminary data.</text>
</comment>
<reference evidence="1" key="2">
    <citation type="submission" date="2020-09" db="EMBL/GenBank/DDBJ databases">
        <authorList>
            <person name="Sun Q."/>
            <person name="Zhou Y."/>
        </authorList>
    </citation>
    <scope>NUCLEOTIDE SEQUENCE</scope>
    <source>
        <strain evidence="1">CGMCC 1.16067</strain>
    </source>
</reference>
<dbReference type="InterPro" id="IPR007391">
    <property type="entry name" value="Vancomycin_resist_VanW"/>
</dbReference>
<keyword evidence="2" id="KW-1185">Reference proteome</keyword>
<organism evidence="1 2">
    <name type="scientific">Marmoricola endophyticus</name>
    <dbReference type="NCBI Taxonomy" id="2040280"/>
    <lineage>
        <taxon>Bacteria</taxon>
        <taxon>Bacillati</taxon>
        <taxon>Actinomycetota</taxon>
        <taxon>Actinomycetes</taxon>
        <taxon>Propionibacteriales</taxon>
        <taxon>Nocardioidaceae</taxon>
        <taxon>Marmoricola</taxon>
    </lineage>
</organism>
<name>A0A917BQ45_9ACTN</name>
<gene>
    <name evidence="1" type="ORF">GCM10011519_31010</name>
</gene>
<dbReference type="InterPro" id="IPR052913">
    <property type="entry name" value="Glycopeptide_resist_protein"/>
</dbReference>
<dbReference type="PANTHER" id="PTHR35788">
    <property type="entry name" value="EXPORTED PROTEIN-RELATED"/>
    <property type="match status" value="1"/>
</dbReference>
<proteinExistence type="predicted"/>
<reference evidence="1" key="1">
    <citation type="journal article" date="2014" name="Int. J. Syst. Evol. Microbiol.">
        <title>Complete genome sequence of Corynebacterium casei LMG S-19264T (=DSM 44701T), isolated from a smear-ripened cheese.</title>
        <authorList>
            <consortium name="US DOE Joint Genome Institute (JGI-PGF)"/>
            <person name="Walter F."/>
            <person name="Albersmeier A."/>
            <person name="Kalinowski J."/>
            <person name="Ruckert C."/>
        </authorList>
    </citation>
    <scope>NUCLEOTIDE SEQUENCE</scope>
    <source>
        <strain evidence="1">CGMCC 1.16067</strain>
    </source>
</reference>